<name>A0ABY4WWU0_9GAMM</name>
<dbReference type="Proteomes" id="UP001056255">
    <property type="component" value="Chromosome I"/>
</dbReference>
<evidence type="ECO:0000313" key="3">
    <source>
        <dbReference type="Proteomes" id="UP001056255"/>
    </source>
</evidence>
<keyword evidence="3" id="KW-1185">Reference proteome</keyword>
<evidence type="ECO:0000313" key="2">
    <source>
        <dbReference type="EMBL" id="USH03270.1"/>
    </source>
</evidence>
<sequence length="296" mass="33015">MKKEKVLLTGVDGFTGKYVKKALLEKGYEVIGLVHNNPSIDEVRCDITDKEALQRCLKQVKPSAIIHLAALSFVGHSDEKAFYDVNVFGATNILEAVHSLELDLNKIIVASSANIYGNPENVTRIDERVQPSPVNHYAMSKLAMEFMVKNWFEKLPIIITRPFNYTGSGQDNKFLIPKIVSHFKENKKTIELGNIDVSRDFSDVRDIANAYVALLESDANSEIVNLCSGSVYSLKEMISNIGKLAGYEIKIKVNPAFVRNNEIKVLGGDNTKLTKLTGFRPSYSIEQTLKDMLNAN</sequence>
<dbReference type="Gene3D" id="3.40.50.720">
    <property type="entry name" value="NAD(P)-binding Rossmann-like Domain"/>
    <property type="match status" value="1"/>
</dbReference>
<organism evidence="2 3">
    <name type="scientific">Grimontia kaedaensis</name>
    <dbReference type="NCBI Taxonomy" id="2872157"/>
    <lineage>
        <taxon>Bacteria</taxon>
        <taxon>Pseudomonadati</taxon>
        <taxon>Pseudomonadota</taxon>
        <taxon>Gammaproteobacteria</taxon>
        <taxon>Vibrionales</taxon>
        <taxon>Vibrionaceae</taxon>
        <taxon>Grimontia</taxon>
    </lineage>
</organism>
<protein>
    <submittedName>
        <fullName evidence="2">GDP-mannose 4,6-dehydratase</fullName>
        <ecNumber evidence="2">4.2.1.47</ecNumber>
    </submittedName>
</protein>
<dbReference type="EMBL" id="CP082275">
    <property type="protein sequence ID" value="USH03270.1"/>
    <property type="molecule type" value="Genomic_DNA"/>
</dbReference>
<keyword evidence="2" id="KW-0456">Lyase</keyword>
<dbReference type="InterPro" id="IPR016040">
    <property type="entry name" value="NAD(P)-bd_dom"/>
</dbReference>
<accession>A0ABY4WWU0</accession>
<dbReference type="InterPro" id="IPR036291">
    <property type="entry name" value="NAD(P)-bd_dom_sf"/>
</dbReference>
<reference evidence="2" key="1">
    <citation type="submission" date="2021-08" db="EMBL/GenBank/DDBJ databases">
        <authorList>
            <person name="Sakaguchi M."/>
            <person name="Kikuchi T."/>
            <person name="Urbanczyk H."/>
        </authorList>
    </citation>
    <scope>NUCLEOTIDE SEQUENCE</scope>
    <source>
        <strain evidence="2">020920N</strain>
    </source>
</reference>
<dbReference type="GO" id="GO:0008446">
    <property type="term" value="F:GDP-mannose 4,6-dehydratase activity"/>
    <property type="evidence" value="ECO:0007669"/>
    <property type="project" value="UniProtKB-EC"/>
</dbReference>
<evidence type="ECO:0000259" key="1">
    <source>
        <dbReference type="Pfam" id="PF16363"/>
    </source>
</evidence>
<feature type="domain" description="NAD(P)-binding" evidence="1">
    <location>
        <begin position="7"/>
        <end position="292"/>
    </location>
</feature>
<dbReference type="Gene3D" id="3.90.25.10">
    <property type="entry name" value="UDP-galactose 4-epimerase, domain 1"/>
    <property type="match status" value="1"/>
</dbReference>
<dbReference type="PANTHER" id="PTHR43000">
    <property type="entry name" value="DTDP-D-GLUCOSE 4,6-DEHYDRATASE-RELATED"/>
    <property type="match status" value="1"/>
</dbReference>
<dbReference type="SUPFAM" id="SSF51735">
    <property type="entry name" value="NAD(P)-binding Rossmann-fold domains"/>
    <property type="match status" value="1"/>
</dbReference>
<dbReference type="Pfam" id="PF16363">
    <property type="entry name" value="GDP_Man_Dehyd"/>
    <property type="match status" value="1"/>
</dbReference>
<proteinExistence type="predicted"/>
<gene>
    <name evidence="2" type="ORF">K6Q96_04430</name>
</gene>
<dbReference type="RefSeq" id="WP_251878114.1">
    <property type="nucleotide sequence ID" value="NZ_CP082275.1"/>
</dbReference>
<dbReference type="EC" id="4.2.1.47" evidence="2"/>